<dbReference type="SMART" id="SM00028">
    <property type="entry name" value="TPR"/>
    <property type="match status" value="3"/>
</dbReference>
<dbReference type="Pfam" id="PF14559">
    <property type="entry name" value="TPR_19"/>
    <property type="match status" value="1"/>
</dbReference>
<dbReference type="SMART" id="SM00360">
    <property type="entry name" value="RRM"/>
    <property type="match status" value="1"/>
</dbReference>
<dbReference type="OrthoDB" id="2017782at2759"/>
<dbReference type="PANTHER" id="PTHR47678">
    <property type="entry name" value="TETRATRICOPEPTIDE REPEAT PROTEIN 31"/>
    <property type="match status" value="1"/>
</dbReference>
<dbReference type="Gene3D" id="3.30.70.330">
    <property type="match status" value="1"/>
</dbReference>
<dbReference type="AlphaFoldDB" id="A0A443QT74"/>
<feature type="zinc finger region" description="C3H1-type" evidence="4">
    <location>
        <begin position="424"/>
        <end position="451"/>
    </location>
</feature>
<keyword evidence="3" id="KW-0802">TPR repeat</keyword>
<dbReference type="PROSITE" id="PS50103">
    <property type="entry name" value="ZF_C3H1"/>
    <property type="match status" value="1"/>
</dbReference>
<dbReference type="EMBL" id="NCKU01004273">
    <property type="protein sequence ID" value="RWS06208.1"/>
    <property type="molecule type" value="Genomic_DNA"/>
</dbReference>
<gene>
    <name evidence="7" type="ORF">B4U79_04176</name>
</gene>
<dbReference type="InterPro" id="IPR019734">
    <property type="entry name" value="TPR_rpt"/>
</dbReference>
<sequence>MNSLRFAPELDSNTVNLTSIASLLAPKKRMDSKVSLEESKYNKSDIKNMESSASTAIKDQRQNHKSTIINCDSFNDGSDKQKRSAELAAVANNCALKNDYEAAISFYSKAIDLNANDFRFYCNRSLCYENMKKFENALKDAEKAIELNPYRPKPYFRKARAMLALKSYEEAEEAFKNVLKIDPNCEATINEMLNLRIITLREIGFDIDAALLAAKRCTSIAEAIDFVVNIELLSMKAEQKTTEKTDSKEQLMTRGSINDLKSDTTLADSECKILKTKRNMQSDDNSLFRKLNSRSSLHLLPHQNSLMLSKQTAKSIFQTKPHDGPTNLFGYKALWVGNVSPKTNTAMMHALFAKYGKVIFVKILKDKFCAFVNYDNPYAPRKAVANLYGTTVEGISNEWRPLKFRFVPSTEQPDSNRSHCTQIRSGNKECYFWRTTGCNVGDNCKLRHKSICKGIDFQPWMRR</sequence>
<dbReference type="Proteomes" id="UP000285301">
    <property type="component" value="Unassembled WGS sequence"/>
</dbReference>
<evidence type="ECO:0000256" key="3">
    <source>
        <dbReference type="PROSITE-ProRule" id="PRU00339"/>
    </source>
</evidence>
<dbReference type="Pfam" id="PF13181">
    <property type="entry name" value="TPR_8"/>
    <property type="match status" value="1"/>
</dbReference>
<reference evidence="7 8" key="1">
    <citation type="journal article" date="2018" name="Gigascience">
        <title>Genomes of trombidid mites reveal novel predicted allergens and laterally-transferred genes associated with secondary metabolism.</title>
        <authorList>
            <person name="Dong X."/>
            <person name="Chaisiri K."/>
            <person name="Xia D."/>
            <person name="Armstrong S.D."/>
            <person name="Fang Y."/>
            <person name="Donnelly M.J."/>
            <person name="Kadowaki T."/>
            <person name="McGarry J.W."/>
            <person name="Darby A.C."/>
            <person name="Makepeace B.L."/>
        </authorList>
    </citation>
    <scope>NUCLEOTIDE SEQUENCE [LARGE SCALE GENOMIC DNA]</scope>
    <source>
        <strain evidence="7">UoL-WK</strain>
    </source>
</reference>
<dbReference type="InterPro" id="IPR012677">
    <property type="entry name" value="Nucleotide-bd_a/b_plait_sf"/>
</dbReference>
<organism evidence="7 8">
    <name type="scientific">Dinothrombium tinctorium</name>
    <dbReference type="NCBI Taxonomy" id="1965070"/>
    <lineage>
        <taxon>Eukaryota</taxon>
        <taxon>Metazoa</taxon>
        <taxon>Ecdysozoa</taxon>
        <taxon>Arthropoda</taxon>
        <taxon>Chelicerata</taxon>
        <taxon>Arachnida</taxon>
        <taxon>Acari</taxon>
        <taxon>Acariformes</taxon>
        <taxon>Trombidiformes</taxon>
        <taxon>Prostigmata</taxon>
        <taxon>Anystina</taxon>
        <taxon>Parasitengona</taxon>
        <taxon>Trombidioidea</taxon>
        <taxon>Trombidiidae</taxon>
        <taxon>Dinothrombium</taxon>
    </lineage>
</organism>
<feature type="repeat" description="TPR" evidence="3">
    <location>
        <begin position="118"/>
        <end position="151"/>
    </location>
</feature>
<name>A0A443QT74_9ACAR</name>
<evidence type="ECO:0000313" key="7">
    <source>
        <dbReference type="EMBL" id="RWS06208.1"/>
    </source>
</evidence>
<evidence type="ECO:0000259" key="5">
    <source>
        <dbReference type="PROSITE" id="PS50102"/>
    </source>
</evidence>
<comment type="caution">
    <text evidence="7">The sequence shown here is derived from an EMBL/GenBank/DDBJ whole genome shotgun (WGS) entry which is preliminary data.</text>
</comment>
<dbReference type="GO" id="GO:0008270">
    <property type="term" value="F:zinc ion binding"/>
    <property type="evidence" value="ECO:0007669"/>
    <property type="project" value="UniProtKB-KW"/>
</dbReference>
<keyword evidence="4" id="KW-0479">Metal-binding</keyword>
<feature type="repeat" description="TPR" evidence="3">
    <location>
        <begin position="152"/>
        <end position="185"/>
    </location>
</feature>
<protein>
    <submittedName>
        <fullName evidence="7">Uncharacterized protein</fullName>
    </submittedName>
</protein>
<keyword evidence="4" id="KW-0862">Zinc</keyword>
<dbReference type="InterPro" id="IPR000571">
    <property type="entry name" value="Znf_CCCH"/>
</dbReference>
<keyword evidence="1 2" id="KW-0694">RNA-binding</keyword>
<keyword evidence="4" id="KW-0863">Zinc-finger</keyword>
<dbReference type="PROSITE" id="PS50102">
    <property type="entry name" value="RRM"/>
    <property type="match status" value="1"/>
</dbReference>
<accession>A0A443QT74</accession>
<dbReference type="InterPro" id="IPR000504">
    <property type="entry name" value="RRM_dom"/>
</dbReference>
<dbReference type="SUPFAM" id="SSF54928">
    <property type="entry name" value="RNA-binding domain, RBD"/>
    <property type="match status" value="1"/>
</dbReference>
<dbReference type="InterPro" id="IPR035979">
    <property type="entry name" value="RBD_domain_sf"/>
</dbReference>
<evidence type="ECO:0000256" key="2">
    <source>
        <dbReference type="PROSITE-ProRule" id="PRU00176"/>
    </source>
</evidence>
<dbReference type="GO" id="GO:0003723">
    <property type="term" value="F:RNA binding"/>
    <property type="evidence" value="ECO:0007669"/>
    <property type="project" value="UniProtKB-UniRule"/>
</dbReference>
<evidence type="ECO:0000313" key="8">
    <source>
        <dbReference type="Proteomes" id="UP000285301"/>
    </source>
</evidence>
<feature type="domain" description="RRM" evidence="5">
    <location>
        <begin position="332"/>
        <end position="409"/>
    </location>
</feature>
<dbReference type="SUPFAM" id="SSF48452">
    <property type="entry name" value="TPR-like"/>
    <property type="match status" value="1"/>
</dbReference>
<dbReference type="CDD" id="cd00590">
    <property type="entry name" value="RRM_SF"/>
    <property type="match status" value="1"/>
</dbReference>
<dbReference type="PANTHER" id="PTHR47678:SF4">
    <property type="entry name" value="SHOCK PROTEIN 70 (HSP70)-INTERACTING PROTEIN, PUTATIVE-RELATED"/>
    <property type="match status" value="1"/>
</dbReference>
<dbReference type="Gene3D" id="1.25.40.10">
    <property type="entry name" value="Tetratricopeptide repeat domain"/>
    <property type="match status" value="1"/>
</dbReference>
<dbReference type="Pfam" id="PF00076">
    <property type="entry name" value="RRM_1"/>
    <property type="match status" value="1"/>
</dbReference>
<evidence type="ECO:0000256" key="4">
    <source>
        <dbReference type="PROSITE-ProRule" id="PRU00723"/>
    </source>
</evidence>
<feature type="domain" description="C3H1-type" evidence="6">
    <location>
        <begin position="424"/>
        <end position="451"/>
    </location>
</feature>
<proteinExistence type="predicted"/>
<dbReference type="PROSITE" id="PS50005">
    <property type="entry name" value="TPR"/>
    <property type="match status" value="2"/>
</dbReference>
<dbReference type="STRING" id="1965070.A0A443QT74"/>
<evidence type="ECO:0000256" key="1">
    <source>
        <dbReference type="ARBA" id="ARBA00022884"/>
    </source>
</evidence>
<dbReference type="InterPro" id="IPR011990">
    <property type="entry name" value="TPR-like_helical_dom_sf"/>
</dbReference>
<keyword evidence="8" id="KW-1185">Reference proteome</keyword>
<evidence type="ECO:0000259" key="6">
    <source>
        <dbReference type="PROSITE" id="PS50103"/>
    </source>
</evidence>